<feature type="non-terminal residue" evidence="2">
    <location>
        <position position="1"/>
    </location>
</feature>
<comment type="caution">
    <text evidence="2">The sequence shown here is derived from an EMBL/GenBank/DDBJ whole genome shotgun (WGS) entry which is preliminary data.</text>
</comment>
<protein>
    <submittedName>
        <fullName evidence="2">Uncharacterized protein</fullName>
    </submittedName>
</protein>
<dbReference type="Proteomes" id="UP001607302">
    <property type="component" value="Unassembled WGS sequence"/>
</dbReference>
<dbReference type="EMBL" id="JAUDFV010000153">
    <property type="protein sequence ID" value="KAL2717149.1"/>
    <property type="molecule type" value="Genomic_DNA"/>
</dbReference>
<keyword evidence="3" id="KW-1185">Reference proteome</keyword>
<name>A0ABD2A945_VESSQ</name>
<dbReference type="AlphaFoldDB" id="A0ABD2A945"/>
<sequence>RKREKKRKKISSLVIATMTKRTLRNGRWIRFEEDPFRRGNPSRSMDVGRANEGKLLASCLESNSSGCDGDGDGDSDDGGDGGGDDGGGTC</sequence>
<gene>
    <name evidence="2" type="ORF">V1478_012849</name>
</gene>
<organism evidence="2 3">
    <name type="scientific">Vespula squamosa</name>
    <name type="common">Southern yellow jacket</name>
    <name type="synonym">Wasp</name>
    <dbReference type="NCBI Taxonomy" id="30214"/>
    <lineage>
        <taxon>Eukaryota</taxon>
        <taxon>Metazoa</taxon>
        <taxon>Ecdysozoa</taxon>
        <taxon>Arthropoda</taxon>
        <taxon>Hexapoda</taxon>
        <taxon>Insecta</taxon>
        <taxon>Pterygota</taxon>
        <taxon>Neoptera</taxon>
        <taxon>Endopterygota</taxon>
        <taxon>Hymenoptera</taxon>
        <taxon>Apocrita</taxon>
        <taxon>Aculeata</taxon>
        <taxon>Vespoidea</taxon>
        <taxon>Vespidae</taxon>
        <taxon>Vespinae</taxon>
        <taxon>Vespula</taxon>
    </lineage>
</organism>
<accession>A0ABD2A945</accession>
<evidence type="ECO:0000313" key="2">
    <source>
        <dbReference type="EMBL" id="KAL2717149.1"/>
    </source>
</evidence>
<feature type="region of interest" description="Disordered" evidence="1">
    <location>
        <begin position="63"/>
        <end position="90"/>
    </location>
</feature>
<feature type="compositionally biased region" description="Acidic residues" evidence="1">
    <location>
        <begin position="69"/>
        <end position="83"/>
    </location>
</feature>
<evidence type="ECO:0000256" key="1">
    <source>
        <dbReference type="SAM" id="MobiDB-lite"/>
    </source>
</evidence>
<evidence type="ECO:0000313" key="3">
    <source>
        <dbReference type="Proteomes" id="UP001607302"/>
    </source>
</evidence>
<proteinExistence type="predicted"/>
<reference evidence="2 3" key="1">
    <citation type="journal article" date="2024" name="Ann. Entomol. Soc. Am.">
        <title>Genomic analyses of the southern and eastern yellowjacket wasps (Hymenoptera: Vespidae) reveal evolutionary signatures of social life.</title>
        <authorList>
            <person name="Catto M.A."/>
            <person name="Caine P.B."/>
            <person name="Orr S.E."/>
            <person name="Hunt B.G."/>
            <person name="Goodisman M.A.D."/>
        </authorList>
    </citation>
    <scope>NUCLEOTIDE SEQUENCE [LARGE SCALE GENOMIC DNA]</scope>
    <source>
        <strain evidence="2">233</strain>
        <tissue evidence="2">Head and thorax</tissue>
    </source>
</reference>